<dbReference type="AlphaFoldDB" id="A0A0B4EVQ7"/>
<dbReference type="EMBL" id="AUZI01000019">
    <property type="protein sequence ID" value="KID49009.1"/>
    <property type="molecule type" value="Genomic_DNA"/>
</dbReference>
<evidence type="ECO:0008006" key="3">
    <source>
        <dbReference type="Google" id="ProtNLM"/>
    </source>
</evidence>
<dbReference type="PATRIC" id="fig|1226633.4.peg.1600"/>
<gene>
    <name evidence="1" type="ORF">C095_07935</name>
</gene>
<dbReference type="Proteomes" id="UP000031184">
    <property type="component" value="Unassembled WGS sequence"/>
</dbReference>
<evidence type="ECO:0000313" key="1">
    <source>
        <dbReference type="EMBL" id="KID49009.1"/>
    </source>
</evidence>
<reference evidence="1 2" key="1">
    <citation type="submission" date="2013-08" db="EMBL/GenBank/DDBJ databases">
        <title>An opportunistic ruminal bacterium that causes liver abscesses in cattle.</title>
        <authorList>
            <person name="Benahmed F.H."/>
            <person name="Rasmussen M."/>
            <person name="Harbottle H."/>
            <person name="Soppet D."/>
            <person name="Nagaraja T.G."/>
            <person name="Davidson M."/>
        </authorList>
    </citation>
    <scope>NUCLEOTIDE SEQUENCE [LARGE SCALE GENOMIC DNA]</scope>
    <source>
        <strain evidence="1 2">B35</strain>
    </source>
</reference>
<evidence type="ECO:0000313" key="2">
    <source>
        <dbReference type="Proteomes" id="UP000031184"/>
    </source>
</evidence>
<sequence length="191" mass="22911">MKIKTILIGCVFLIFSCILFGKEYKPLEQVKKFSFEVTEINYIGKKQKKILYFVQMSLPHVFKKEILFPDLNKGEIYLYKENMKTVYLPMFEQKKTMKLEKEELQVLDVIKILAKQLSTDMAFRKEYYDKKNVEFILNENYKAVIQSYSEIDQYLFPKKWLLEEKGQKILELTLAKIEINPNFTERDFQVP</sequence>
<proteinExistence type="predicted"/>
<comment type="caution">
    <text evidence="1">The sequence shown here is derived from an EMBL/GenBank/DDBJ whole genome shotgun (WGS) entry which is preliminary data.</text>
</comment>
<protein>
    <recommendedName>
        <fullName evidence="3">Lipoprotein</fullName>
    </recommendedName>
</protein>
<accession>A0A0B4EVQ7</accession>
<dbReference type="PROSITE" id="PS51257">
    <property type="entry name" value="PROKAR_LIPOPROTEIN"/>
    <property type="match status" value="1"/>
</dbReference>
<organism evidence="1 2">
    <name type="scientific">Fusobacterium necrophorum subsp. funduliforme B35</name>
    <dbReference type="NCBI Taxonomy" id="1226633"/>
    <lineage>
        <taxon>Bacteria</taxon>
        <taxon>Fusobacteriati</taxon>
        <taxon>Fusobacteriota</taxon>
        <taxon>Fusobacteriia</taxon>
        <taxon>Fusobacteriales</taxon>
        <taxon>Fusobacteriaceae</taxon>
        <taxon>Fusobacterium</taxon>
    </lineage>
</organism>
<name>A0A0B4EVQ7_9FUSO</name>